<accession>A0ABR8AA88</accession>
<proteinExistence type="predicted"/>
<keyword evidence="2" id="KW-1185">Reference proteome</keyword>
<evidence type="ECO:0000313" key="2">
    <source>
        <dbReference type="Proteomes" id="UP000658514"/>
    </source>
</evidence>
<organism evidence="1 2">
    <name type="scientific">Calothrix parietina FACHB-288</name>
    <dbReference type="NCBI Taxonomy" id="2692896"/>
    <lineage>
        <taxon>Bacteria</taxon>
        <taxon>Bacillati</taxon>
        <taxon>Cyanobacteriota</taxon>
        <taxon>Cyanophyceae</taxon>
        <taxon>Nostocales</taxon>
        <taxon>Calotrichaceae</taxon>
        <taxon>Calothrix</taxon>
    </lineage>
</organism>
<dbReference type="RefSeq" id="WP_190542507.1">
    <property type="nucleotide sequence ID" value="NZ_CAWPNO010000053.1"/>
</dbReference>
<comment type="caution">
    <text evidence="1">The sequence shown here is derived from an EMBL/GenBank/DDBJ whole genome shotgun (WGS) entry which is preliminary data.</text>
</comment>
<evidence type="ECO:0000313" key="1">
    <source>
        <dbReference type="EMBL" id="MBD2196754.1"/>
    </source>
</evidence>
<gene>
    <name evidence="1" type="ORF">H6G24_14790</name>
</gene>
<dbReference type="EMBL" id="JACJQH010000021">
    <property type="protein sequence ID" value="MBD2196754.1"/>
    <property type="molecule type" value="Genomic_DNA"/>
</dbReference>
<reference evidence="1 2" key="1">
    <citation type="journal article" date="2020" name="ISME J.">
        <title>Comparative genomics reveals insights into cyanobacterial evolution and habitat adaptation.</title>
        <authorList>
            <person name="Chen M.Y."/>
            <person name="Teng W.K."/>
            <person name="Zhao L."/>
            <person name="Hu C.X."/>
            <person name="Zhou Y.K."/>
            <person name="Han B.P."/>
            <person name="Song L.R."/>
            <person name="Shu W.S."/>
        </authorList>
    </citation>
    <scope>NUCLEOTIDE SEQUENCE [LARGE SCALE GENOMIC DNA]</scope>
    <source>
        <strain evidence="1 2">FACHB-288</strain>
    </source>
</reference>
<sequence length="251" mass="28673">MIQNLLSKISELLQSELAGLITQTAKHILDIPISDKEAELLPLIAIYPGNLEISPKFKQSSSIHPSLQELHQEIILDNSPANCTYQLDKIPVEGFTLCHLMIDGEDNLLEENLDFFIDYQQATITLKTDLSRASKLLIDYSFMSILVIQEFMQEFFIDIWDDSLTNIDKYSSLIMGIILTNNDQLINDYNLNSQLTPYQTHHIFNTHQINQIRVMNGSYSSFSSPFKFQLKFQVIGQLRIRKTVSESGAPI</sequence>
<dbReference type="Proteomes" id="UP000658514">
    <property type="component" value="Unassembled WGS sequence"/>
</dbReference>
<protein>
    <submittedName>
        <fullName evidence="1">Uncharacterized protein</fullName>
    </submittedName>
</protein>
<name>A0ABR8AA88_9CYAN</name>